<dbReference type="PANTHER" id="PTHR45867:SF3">
    <property type="entry name" value="ACID PHOSPHATASE TYPE 7"/>
    <property type="match status" value="1"/>
</dbReference>
<gene>
    <name evidence="3" type="ORF">GCM10011514_49350</name>
</gene>
<name>A0A917DYQ9_9BACT</name>
<dbReference type="SUPFAM" id="SSF49363">
    <property type="entry name" value="Purple acid phosphatase, N-terminal domain"/>
    <property type="match status" value="1"/>
</dbReference>
<evidence type="ECO:0000313" key="3">
    <source>
        <dbReference type="EMBL" id="GGD79506.1"/>
    </source>
</evidence>
<dbReference type="GO" id="GO:0003993">
    <property type="term" value="F:acid phosphatase activity"/>
    <property type="evidence" value="ECO:0007669"/>
    <property type="project" value="InterPro"/>
</dbReference>
<dbReference type="InterPro" id="IPR029052">
    <property type="entry name" value="Metallo-depent_PP-like"/>
</dbReference>
<evidence type="ECO:0000256" key="1">
    <source>
        <dbReference type="ARBA" id="ARBA00022729"/>
    </source>
</evidence>
<dbReference type="RefSeq" id="WP_188770551.1">
    <property type="nucleotide sequence ID" value="NZ_BMKK01000015.1"/>
</dbReference>
<dbReference type="Gene3D" id="3.60.21.10">
    <property type="match status" value="1"/>
</dbReference>
<proteinExistence type="predicted"/>
<comment type="caution">
    <text evidence="3">The sequence shown here is derived from an EMBL/GenBank/DDBJ whole genome shotgun (WGS) entry which is preliminary data.</text>
</comment>
<dbReference type="InterPro" id="IPR004843">
    <property type="entry name" value="Calcineurin-like_PHP"/>
</dbReference>
<organism evidence="3 4">
    <name type="scientific">Emticicia aquatilis</name>
    <dbReference type="NCBI Taxonomy" id="1537369"/>
    <lineage>
        <taxon>Bacteria</taxon>
        <taxon>Pseudomonadati</taxon>
        <taxon>Bacteroidota</taxon>
        <taxon>Cytophagia</taxon>
        <taxon>Cytophagales</taxon>
        <taxon>Leadbetterellaceae</taxon>
        <taxon>Emticicia</taxon>
    </lineage>
</organism>
<dbReference type="EMBL" id="BMKK01000015">
    <property type="protein sequence ID" value="GGD79506.1"/>
    <property type="molecule type" value="Genomic_DNA"/>
</dbReference>
<evidence type="ECO:0000259" key="2">
    <source>
        <dbReference type="Pfam" id="PF00149"/>
    </source>
</evidence>
<keyword evidence="4" id="KW-1185">Reference proteome</keyword>
<protein>
    <recommendedName>
        <fullName evidence="2">Calcineurin-like phosphoesterase domain-containing protein</fullName>
    </recommendedName>
</protein>
<reference evidence="3" key="2">
    <citation type="submission" date="2020-09" db="EMBL/GenBank/DDBJ databases">
        <authorList>
            <person name="Sun Q."/>
            <person name="Zhou Y."/>
        </authorList>
    </citation>
    <scope>NUCLEOTIDE SEQUENCE</scope>
    <source>
        <strain evidence="3">CGMCC 1.15958</strain>
    </source>
</reference>
<dbReference type="SUPFAM" id="SSF56300">
    <property type="entry name" value="Metallo-dependent phosphatases"/>
    <property type="match status" value="1"/>
</dbReference>
<dbReference type="GO" id="GO:0046872">
    <property type="term" value="F:metal ion binding"/>
    <property type="evidence" value="ECO:0007669"/>
    <property type="project" value="InterPro"/>
</dbReference>
<dbReference type="Proteomes" id="UP000609064">
    <property type="component" value="Unassembled WGS sequence"/>
</dbReference>
<dbReference type="Pfam" id="PF00149">
    <property type="entry name" value="Metallophos"/>
    <property type="match status" value="1"/>
</dbReference>
<sequence length="478" mass="53700">MKLLPIILFFLLVANIVPIQAQKNAKIFVVEPYLQIGYNPSPESLQVLWHTNNSEANWSVEVKVDENASWIKMPQPLFTKVAVANTPPHYVFHASMNGLKAGHSFEYKVLKDGNEVFISSAKAPVSASKPYRFVAFGDIGAETAQQKMLAVQAYKANPDFVVVPGDIVYDRGLISEYRKKFFPIYNSDVLDTTGSPLMRKVPMITAPGNHDIETRDLNKYPDALAYYYYWQNPLNGMQGVEGGAIIPNLTASTENREAFMQAGGSTYFKMANYSFNYGNAHWLIIDSNNYVDYTDKPFVSWIENDLNNANDVTWKFVMFHHPGFNSSIEHYEQQQTRLLAPIFEKAGVDIVINGHVHNYQRSFPLKFIPDGKGVQLVGGMGNKFSKGRIVNGSWKLDKKFNGKTITKPNGIIYLITGAGGNDLYNPEQETDKDSWQGFTSKFISTKHSLTIADVNGPTIVFKQIDKNGKLIDTFKVTK</sequence>
<dbReference type="AlphaFoldDB" id="A0A917DYQ9"/>
<keyword evidence="1" id="KW-0732">Signal</keyword>
<reference evidence="3" key="1">
    <citation type="journal article" date="2014" name="Int. J. Syst. Evol. Microbiol.">
        <title>Complete genome sequence of Corynebacterium casei LMG S-19264T (=DSM 44701T), isolated from a smear-ripened cheese.</title>
        <authorList>
            <consortium name="US DOE Joint Genome Institute (JGI-PGF)"/>
            <person name="Walter F."/>
            <person name="Albersmeier A."/>
            <person name="Kalinowski J."/>
            <person name="Ruckert C."/>
        </authorList>
    </citation>
    <scope>NUCLEOTIDE SEQUENCE</scope>
    <source>
        <strain evidence="3">CGMCC 1.15958</strain>
    </source>
</reference>
<feature type="domain" description="Calcineurin-like phosphoesterase" evidence="2">
    <location>
        <begin position="132"/>
        <end position="359"/>
    </location>
</feature>
<accession>A0A917DYQ9</accession>
<evidence type="ECO:0000313" key="4">
    <source>
        <dbReference type="Proteomes" id="UP000609064"/>
    </source>
</evidence>
<dbReference type="InterPro" id="IPR008963">
    <property type="entry name" value="Purple_acid_Pase-like_N"/>
</dbReference>
<dbReference type="PANTHER" id="PTHR45867">
    <property type="entry name" value="PURPLE ACID PHOSPHATASE"/>
    <property type="match status" value="1"/>
</dbReference>